<dbReference type="Pfam" id="PF17936">
    <property type="entry name" value="Big_6"/>
    <property type="match status" value="3"/>
</dbReference>
<evidence type="ECO:0000256" key="1">
    <source>
        <dbReference type="SAM" id="SignalP"/>
    </source>
</evidence>
<accession>A0A7W8CSZ6</accession>
<gene>
    <name evidence="3" type="ORF">HNQ44_002523</name>
</gene>
<dbReference type="EMBL" id="JACHHE010000006">
    <property type="protein sequence ID" value="MBB5181078.1"/>
    <property type="molecule type" value="Genomic_DNA"/>
</dbReference>
<dbReference type="RefSeq" id="WP_158290610.1">
    <property type="nucleotide sequence ID" value="NZ_JACHHE010000006.1"/>
</dbReference>
<feature type="domain" description="Bacterial Ig" evidence="2">
    <location>
        <begin position="381"/>
        <end position="459"/>
    </location>
</feature>
<dbReference type="InterPro" id="IPR013783">
    <property type="entry name" value="Ig-like_fold"/>
</dbReference>
<dbReference type="OrthoDB" id="9798386at2"/>
<name>A0A7W8CSZ6_9BACL</name>
<dbReference type="InterPro" id="IPR041498">
    <property type="entry name" value="Big_6"/>
</dbReference>
<evidence type="ECO:0000313" key="4">
    <source>
        <dbReference type="Proteomes" id="UP000525923"/>
    </source>
</evidence>
<organism evidence="3 4">
    <name type="scientific">Planococcus koreensis</name>
    <dbReference type="NCBI Taxonomy" id="112331"/>
    <lineage>
        <taxon>Bacteria</taxon>
        <taxon>Bacillati</taxon>
        <taxon>Bacillota</taxon>
        <taxon>Bacilli</taxon>
        <taxon>Bacillales</taxon>
        <taxon>Caryophanaceae</taxon>
        <taxon>Planococcus</taxon>
    </lineage>
</organism>
<protein>
    <recommendedName>
        <fullName evidence="2">Bacterial Ig domain-containing protein</fullName>
    </recommendedName>
</protein>
<sequence length="462" mass="48383">MGKKLLFTITSLGLMASLMVNGVAQAETGATENFSRSLEKQIEKQLPKNIGGLQAVTQFEAMLKNAPAVKIEGSVKASSIDYGEYAIEQEYNDDFGYADSLSFDKPIYGQLLPYDDIDFYKITVPRDGLLLVGGESNTYAIDLLFLATEKDFVESSKLVYLGTEYDEYMEIQAYQAKAGTYYVAATDYDYFDYAWDDNTEEDIYMLAAAFSDNVAPGKPTVNKVDNNDVAVTGKAEANSTVTVKNGTTVIGSAKASSTGVFSVKVAVQKAGSTLAATAKDSSGNISAATTTKVVDVVAPGKPTVNKVDNNDVVVTGKAEANSTITVKKGTTILSSIKASSTGTFLAKIAVQKAGTALAVTAKDSAGNISAATAITVADVIAPAKPVVNKVDSNDLKVTGKAEANSTVAVKNGTTLLGYAKASSTGYYSVPIKAQKRGVTITVTAKDKAGNISAKASLVVVSP</sequence>
<evidence type="ECO:0000313" key="3">
    <source>
        <dbReference type="EMBL" id="MBB5181078.1"/>
    </source>
</evidence>
<proteinExistence type="predicted"/>
<dbReference type="Gene3D" id="2.60.40.10">
    <property type="entry name" value="Immunoglobulins"/>
    <property type="match status" value="3"/>
</dbReference>
<evidence type="ECO:0000259" key="2">
    <source>
        <dbReference type="Pfam" id="PF17936"/>
    </source>
</evidence>
<feature type="chain" id="PRO_5030611412" description="Bacterial Ig domain-containing protein" evidence="1">
    <location>
        <begin position="27"/>
        <end position="462"/>
    </location>
</feature>
<dbReference type="Proteomes" id="UP000525923">
    <property type="component" value="Unassembled WGS sequence"/>
</dbReference>
<dbReference type="Gene3D" id="2.60.120.380">
    <property type="match status" value="1"/>
</dbReference>
<keyword evidence="4" id="KW-1185">Reference proteome</keyword>
<feature type="domain" description="Bacterial Ig" evidence="2">
    <location>
        <begin position="215"/>
        <end position="295"/>
    </location>
</feature>
<keyword evidence="1" id="KW-0732">Signal</keyword>
<comment type="caution">
    <text evidence="3">The sequence shown here is derived from an EMBL/GenBank/DDBJ whole genome shotgun (WGS) entry which is preliminary data.</text>
</comment>
<dbReference type="AlphaFoldDB" id="A0A7W8CSZ6"/>
<feature type="signal peptide" evidence="1">
    <location>
        <begin position="1"/>
        <end position="26"/>
    </location>
</feature>
<feature type="domain" description="Bacterial Ig" evidence="2">
    <location>
        <begin position="298"/>
        <end position="378"/>
    </location>
</feature>
<reference evidence="3 4" key="1">
    <citation type="submission" date="2020-08" db="EMBL/GenBank/DDBJ databases">
        <title>Genomic Encyclopedia of Type Strains, Phase IV (KMG-IV): sequencing the most valuable type-strain genomes for metagenomic binning, comparative biology and taxonomic classification.</title>
        <authorList>
            <person name="Goeker M."/>
        </authorList>
    </citation>
    <scope>NUCLEOTIDE SEQUENCE [LARGE SCALE GENOMIC DNA]</scope>
    <source>
        <strain evidence="3 4">DSM 15895</strain>
    </source>
</reference>